<dbReference type="EMBL" id="LJPM01000597">
    <property type="protein sequence ID" value="KPW08948.1"/>
    <property type="molecule type" value="Genomic_DNA"/>
</dbReference>
<dbReference type="GO" id="GO:0043041">
    <property type="term" value="P:amino acid activation for nonribosomal peptide biosynthetic process"/>
    <property type="evidence" value="ECO:0007669"/>
    <property type="project" value="TreeGrafter"/>
</dbReference>
<dbReference type="Pfam" id="PF00668">
    <property type="entry name" value="Condensation"/>
    <property type="match status" value="1"/>
</dbReference>
<dbReference type="InterPro" id="IPR029058">
    <property type="entry name" value="AB_hydrolase_fold"/>
</dbReference>
<dbReference type="InterPro" id="IPR001031">
    <property type="entry name" value="Thioesterase"/>
</dbReference>
<dbReference type="Gene3D" id="3.40.50.1820">
    <property type="entry name" value="alpha/beta hydrolase"/>
    <property type="match status" value="1"/>
</dbReference>
<evidence type="ECO:0000313" key="7">
    <source>
        <dbReference type="Proteomes" id="UP000050297"/>
    </source>
</evidence>
<dbReference type="FunFam" id="3.40.50.980:FF:000002">
    <property type="entry name" value="Enterobactin synthetase component F"/>
    <property type="match status" value="1"/>
</dbReference>
<dbReference type="SUPFAM" id="SSF52777">
    <property type="entry name" value="CoA-dependent acyltransferases"/>
    <property type="match status" value="1"/>
</dbReference>
<gene>
    <name evidence="6" type="ORF">ALO91_05094</name>
</gene>
<dbReference type="InterPro" id="IPR009081">
    <property type="entry name" value="PP-bd_ACP"/>
</dbReference>
<dbReference type="InterPro" id="IPR023213">
    <property type="entry name" value="CAT-like_dom_sf"/>
</dbReference>
<dbReference type="PROSITE" id="PS50075">
    <property type="entry name" value="CARRIER"/>
    <property type="match status" value="1"/>
</dbReference>
<dbReference type="Gene3D" id="2.30.38.10">
    <property type="entry name" value="Luciferase, Domain 3"/>
    <property type="match status" value="1"/>
</dbReference>
<dbReference type="RefSeq" id="WP_144434152.1">
    <property type="nucleotide sequence ID" value="NZ_LJPM01000597.1"/>
</dbReference>
<keyword evidence="3" id="KW-0596">Phosphopantetheine</keyword>
<dbReference type="PANTHER" id="PTHR45527">
    <property type="entry name" value="NONRIBOSOMAL PEPTIDE SYNTHETASE"/>
    <property type="match status" value="1"/>
</dbReference>
<dbReference type="Pfam" id="PF00550">
    <property type="entry name" value="PP-binding"/>
    <property type="match status" value="1"/>
</dbReference>
<dbReference type="Gene3D" id="3.30.300.30">
    <property type="match status" value="1"/>
</dbReference>
<dbReference type="Pfam" id="PF00975">
    <property type="entry name" value="Thioesterase"/>
    <property type="match status" value="1"/>
</dbReference>
<dbReference type="GO" id="GO:0044550">
    <property type="term" value="P:secondary metabolite biosynthetic process"/>
    <property type="evidence" value="ECO:0007669"/>
    <property type="project" value="UniProtKB-ARBA"/>
</dbReference>
<reference evidence="6 7" key="1">
    <citation type="submission" date="2015-09" db="EMBL/GenBank/DDBJ databases">
        <title>Genome announcement of multiple Pseudomonas syringae strains.</title>
        <authorList>
            <person name="Thakur S."/>
            <person name="Wang P.W."/>
            <person name="Gong Y."/>
            <person name="Weir B.S."/>
            <person name="Guttman D.S."/>
        </authorList>
    </citation>
    <scope>NUCLEOTIDE SEQUENCE [LARGE SCALE GENOMIC DNA]</scope>
    <source>
        <strain evidence="6 7">ICMP2802</strain>
    </source>
</reference>
<dbReference type="SMART" id="SM00824">
    <property type="entry name" value="PKS_TE"/>
    <property type="match status" value="1"/>
</dbReference>
<dbReference type="SUPFAM" id="SSF47336">
    <property type="entry name" value="ACP-like"/>
    <property type="match status" value="1"/>
</dbReference>
<evidence type="ECO:0000313" key="6">
    <source>
        <dbReference type="EMBL" id="KPW08948.1"/>
    </source>
</evidence>
<dbReference type="Proteomes" id="UP000050297">
    <property type="component" value="Unassembled WGS sequence"/>
</dbReference>
<dbReference type="InterPro" id="IPR010071">
    <property type="entry name" value="AA_adenyl_dom"/>
</dbReference>
<dbReference type="FunFam" id="3.40.50.12780:FF:000012">
    <property type="entry name" value="Non-ribosomal peptide synthetase"/>
    <property type="match status" value="1"/>
</dbReference>
<keyword evidence="4" id="KW-0597">Phosphoprotein</keyword>
<dbReference type="CDD" id="cd17646">
    <property type="entry name" value="A_NRPS_AB3403-like"/>
    <property type="match status" value="1"/>
</dbReference>
<dbReference type="InterPro" id="IPR001242">
    <property type="entry name" value="Condensation_dom"/>
</dbReference>
<dbReference type="InterPro" id="IPR025110">
    <property type="entry name" value="AMP-bd_C"/>
</dbReference>
<organism evidence="6 7">
    <name type="scientific">Pseudomonas syringae pv. aceris</name>
    <dbReference type="NCBI Taxonomy" id="199198"/>
    <lineage>
        <taxon>Bacteria</taxon>
        <taxon>Pseudomonadati</taxon>
        <taxon>Pseudomonadota</taxon>
        <taxon>Gammaproteobacteria</taxon>
        <taxon>Pseudomonadales</taxon>
        <taxon>Pseudomonadaceae</taxon>
        <taxon>Pseudomonas</taxon>
        <taxon>Pseudomonas syringae</taxon>
    </lineage>
</organism>
<dbReference type="Gene3D" id="3.40.50.980">
    <property type="match status" value="2"/>
</dbReference>
<comment type="caution">
    <text evidence="6">The sequence shown here is derived from an EMBL/GenBank/DDBJ whole genome shotgun (WGS) entry which is preliminary data.</text>
</comment>
<dbReference type="Pfam" id="PF13193">
    <property type="entry name" value="AMP-binding_C"/>
    <property type="match status" value="1"/>
</dbReference>
<evidence type="ECO:0000256" key="2">
    <source>
        <dbReference type="ARBA" id="ARBA00006432"/>
    </source>
</evidence>
<dbReference type="FunFam" id="3.40.50.980:FF:000001">
    <property type="entry name" value="Non-ribosomal peptide synthetase"/>
    <property type="match status" value="1"/>
</dbReference>
<dbReference type="InterPro" id="IPR045851">
    <property type="entry name" value="AMP-bd_C_sf"/>
</dbReference>
<dbReference type="PROSITE" id="PS00455">
    <property type="entry name" value="AMP_BINDING"/>
    <property type="match status" value="1"/>
</dbReference>
<dbReference type="InterPro" id="IPR036736">
    <property type="entry name" value="ACP-like_sf"/>
</dbReference>
<proteinExistence type="inferred from homology"/>
<dbReference type="InterPro" id="IPR000873">
    <property type="entry name" value="AMP-dep_synth/lig_dom"/>
</dbReference>
<dbReference type="GO" id="GO:0005829">
    <property type="term" value="C:cytosol"/>
    <property type="evidence" value="ECO:0007669"/>
    <property type="project" value="TreeGrafter"/>
</dbReference>
<evidence type="ECO:0000259" key="5">
    <source>
        <dbReference type="PROSITE" id="PS50075"/>
    </source>
</evidence>
<evidence type="ECO:0000256" key="1">
    <source>
        <dbReference type="ARBA" id="ARBA00001957"/>
    </source>
</evidence>
<sequence length="1043" mass="115088">SPRAEQRVAEWVQQVQAQNSALREHEHTPLYEIQRWARSAGEALFDTILVFENYPVSEALQQAAPPGLVFGGLHTQEQTHYPLTLVVNLGETLSLRFSYAREAFSEQHMAQLSAHFQQVLQALTHDAQAALGELALLSDREQQHVLREWNATAADFPSEDCLHSLIEAQVRATPEAPALIFAAEQLSYAHLNARANQLAHRLRESGVGPDVLVGICVERSLELVIGLLAIIKAGGAYVPLDPDYPEDRLVYMMQDSGIGLLLTQTALLERLPIPPQVQSLCLDPHGDWLEGHSTANPVNLSHPQNLAYVIYTSGSTGKPKGAGNSHRALVNRLHWMQKAYALDGSDTVLQKTPFSFDVSVWEFFWPLMTGARLAVALPGDHRDPERLVQTIREHQVTTLHFVPSMLQAFMTHPQVESCNTLRRVVCSGEALPAELAAQVLKRLPLAGLYNLYGPTEAAIDVTHWTCSTDDILSVPIGRPIDNLKTHILDDGLLPAAQGVAAELYLGGVGLARGYHNRAALTAERFVPDPFDEQGGGRLYRTGDLARYRDAGVIDYAGRIDHQVKIRGLRIELGEIEARLHEHAAVREATVIDIDGPSGKQLAAYLVPTDAAEAPDVLRERLQAHLKAHVPDYMVPGYFVFIDSMPLTANGKLDRRALPKPDVARSQQGYVAPRTAFEQRLAALWEQVLHVERVGLNDNFFALGGHSLLAVSLAGRIRETFDISIKLHDLLLLQTLGELAEFMRADEARVKSAVIAMNANGSTHAPLFCLPPGGGGTYSYYPLAGRLSDSRRVYGLVNKAYVVPGWFDTSWQDMVDYYVEQIRMTQPHGPYNLLGWSMGGALAVEVAHVLERTGEVVSFLGLVDTQLPASVGIQWVEEDPQVTTQQQGENYYRSLIKSLQAFVPGLQEQTIVDLIKKARQSVSGESEVIDQVIEQIALQHAMNVDSLRSMFQDIAVQDEIETGYKLLEANAKLSQAFTLKTLNVQVDCWWAGQSRKPGQIAKAEAVLLEQCSVNGLRSSTTIDQRHDNLVIAEAFLQGLAEQLV</sequence>
<dbReference type="GO" id="GO:0003824">
    <property type="term" value="F:catalytic activity"/>
    <property type="evidence" value="ECO:0007669"/>
    <property type="project" value="InterPro"/>
</dbReference>
<dbReference type="InterPro" id="IPR020802">
    <property type="entry name" value="TesA-like"/>
</dbReference>
<dbReference type="Pfam" id="PF00501">
    <property type="entry name" value="AMP-binding"/>
    <property type="match status" value="1"/>
</dbReference>
<comment type="cofactor">
    <cofactor evidence="1">
        <name>pantetheine 4'-phosphate</name>
        <dbReference type="ChEBI" id="CHEBI:47942"/>
    </cofactor>
</comment>
<comment type="similarity">
    <text evidence="2">Belongs to the ATP-dependent AMP-binding enzyme family.</text>
</comment>
<dbReference type="Gene3D" id="3.30.559.30">
    <property type="entry name" value="Nonribosomal peptide synthetase, condensation domain"/>
    <property type="match status" value="1"/>
</dbReference>
<feature type="domain" description="Carrier" evidence="5">
    <location>
        <begin position="671"/>
        <end position="746"/>
    </location>
</feature>
<dbReference type="FunFam" id="1.10.1200.10:FF:000005">
    <property type="entry name" value="Nonribosomal peptide synthetase 1"/>
    <property type="match status" value="1"/>
</dbReference>
<dbReference type="AlphaFoldDB" id="A0A0P9GG05"/>
<feature type="non-terminal residue" evidence="6">
    <location>
        <position position="1"/>
    </location>
</feature>
<dbReference type="InterPro" id="IPR020845">
    <property type="entry name" value="AMP-binding_CS"/>
</dbReference>
<dbReference type="PATRIC" id="fig|199198.5.peg.3192"/>
<dbReference type="Gene3D" id="3.30.559.10">
    <property type="entry name" value="Chloramphenicol acetyltransferase-like domain"/>
    <property type="match status" value="1"/>
</dbReference>
<evidence type="ECO:0000256" key="3">
    <source>
        <dbReference type="ARBA" id="ARBA00022450"/>
    </source>
</evidence>
<dbReference type="GO" id="GO:0031177">
    <property type="term" value="F:phosphopantetheine binding"/>
    <property type="evidence" value="ECO:0007669"/>
    <property type="project" value="TreeGrafter"/>
</dbReference>
<dbReference type="FunFam" id="3.30.300.30:FF:000010">
    <property type="entry name" value="Enterobactin synthetase component F"/>
    <property type="match status" value="1"/>
</dbReference>
<evidence type="ECO:0000256" key="4">
    <source>
        <dbReference type="ARBA" id="ARBA00022553"/>
    </source>
</evidence>
<dbReference type="SUPFAM" id="SSF56801">
    <property type="entry name" value="Acetyl-CoA synthetase-like"/>
    <property type="match status" value="1"/>
</dbReference>
<name>A0A0P9GG05_PSESX</name>
<dbReference type="SUPFAM" id="SSF53474">
    <property type="entry name" value="alpha/beta-Hydrolases"/>
    <property type="match status" value="1"/>
</dbReference>
<protein>
    <submittedName>
        <fullName evidence="6">Pyoverdine sidechain peptide synthetase IV, D-Asp-L-Ser component</fullName>
    </submittedName>
</protein>
<dbReference type="PANTHER" id="PTHR45527:SF14">
    <property type="entry name" value="PLIPASTATIN SYNTHASE SUBUNIT B"/>
    <property type="match status" value="1"/>
</dbReference>
<accession>A0A0P9GG05</accession>
<dbReference type="NCBIfam" id="TIGR01733">
    <property type="entry name" value="AA-adenyl-dom"/>
    <property type="match status" value="1"/>
</dbReference>